<dbReference type="SUPFAM" id="SSF46565">
    <property type="entry name" value="Chaperone J-domain"/>
    <property type="match status" value="1"/>
</dbReference>
<sequence length="278" mass="30496">MNWGGKLILGLLGMLVGGPVGLGIGLLIGHMLDKGTERVQAFNPFRPYRPGEQQQIHDALFNTVFSIMGHLAKADGRVSENEIAHARAVMDRMQLNEAQRQRAIELFTLGKADDFPLEQTVAEFARSVRHRKHLILVFLEILLQTALADGTLDPAEEAILSRVAQGLGVPPSQFRQLLNMLLAQAQFSAGGAYQQGAGQQAGTASGRPPLAQAYQVLGISEQASNQEVKRAYRKLMSEHHPDKLAARGVPEEMIRVATEKTAEISKAYEMIKSHRGFK</sequence>
<evidence type="ECO:0000256" key="4">
    <source>
        <dbReference type="ARBA" id="ARBA00022989"/>
    </source>
</evidence>
<evidence type="ECO:0000256" key="7">
    <source>
        <dbReference type="HAMAP-Rule" id="MF_01153"/>
    </source>
</evidence>
<dbReference type="Proteomes" id="UP000010164">
    <property type="component" value="Unassembled WGS sequence"/>
</dbReference>
<dbReference type="Gene3D" id="1.10.3680.10">
    <property type="entry name" value="TerB-like"/>
    <property type="match status" value="1"/>
</dbReference>
<comment type="caution">
    <text evidence="10">The sequence shown here is derived from an EMBL/GenBank/DDBJ whole genome shotgun (WGS) entry which is preliminary data.</text>
</comment>
<protein>
    <recommendedName>
        <fullName evidence="7">Co-chaperone protein DjlA</fullName>
    </recommendedName>
</protein>
<dbReference type="CDD" id="cd06257">
    <property type="entry name" value="DnaJ"/>
    <property type="match status" value="1"/>
</dbReference>
<evidence type="ECO:0000256" key="5">
    <source>
        <dbReference type="ARBA" id="ARBA00023136"/>
    </source>
</evidence>
<evidence type="ECO:0000256" key="6">
    <source>
        <dbReference type="ARBA" id="ARBA00023186"/>
    </source>
</evidence>
<dbReference type="InterPro" id="IPR007791">
    <property type="entry name" value="DjlA_N"/>
</dbReference>
<comment type="subunit">
    <text evidence="7">Homodimer.</text>
</comment>
<evidence type="ECO:0000313" key="11">
    <source>
        <dbReference type="Proteomes" id="UP000010164"/>
    </source>
</evidence>
<comment type="function">
    <text evidence="7">Regulatory DnaK co-chaperone. Direct interaction between DnaK and DjlA is needed for the induction of the wcaABCDE operon, involved in the synthesis of a colanic acid polysaccharide capsule, possibly through activation of the RcsB/RcsC phosphotransfer signaling pathway. The colanic acid capsule may help the bacterium survive conditions outside the host.</text>
</comment>
<organism evidence="10 11">
    <name type="scientific">Alcanivorax hongdengensis A-11-3</name>
    <dbReference type="NCBI Taxonomy" id="1177179"/>
    <lineage>
        <taxon>Bacteria</taxon>
        <taxon>Pseudomonadati</taxon>
        <taxon>Pseudomonadota</taxon>
        <taxon>Gammaproteobacteria</taxon>
        <taxon>Oceanospirillales</taxon>
        <taxon>Alcanivoracaceae</taxon>
        <taxon>Alcanivorax</taxon>
    </lineage>
</organism>
<dbReference type="Pfam" id="PF05099">
    <property type="entry name" value="TerB"/>
    <property type="match status" value="1"/>
</dbReference>
<dbReference type="PANTHER" id="PTHR24074">
    <property type="entry name" value="CO-CHAPERONE PROTEIN DJLA"/>
    <property type="match status" value="1"/>
</dbReference>
<dbReference type="PRINTS" id="PR00625">
    <property type="entry name" value="JDOMAIN"/>
</dbReference>
<feature type="topological domain" description="Cytoplasmic" evidence="7">
    <location>
        <begin position="31"/>
        <end position="278"/>
    </location>
</feature>
<feature type="domain" description="J" evidence="9">
    <location>
        <begin position="212"/>
        <end position="278"/>
    </location>
</feature>
<feature type="topological domain" description="Periplasmic" evidence="7">
    <location>
        <begin position="1"/>
        <end position="6"/>
    </location>
</feature>
<dbReference type="EMBL" id="AMRJ01000036">
    <property type="protein sequence ID" value="EKF73080.1"/>
    <property type="molecule type" value="Genomic_DNA"/>
</dbReference>
<keyword evidence="3 7" id="KW-0812">Transmembrane</keyword>
<evidence type="ECO:0000256" key="3">
    <source>
        <dbReference type="ARBA" id="ARBA00022692"/>
    </source>
</evidence>
<comment type="subcellular location">
    <subcellularLocation>
        <location evidence="7">Cell inner membrane</location>
        <topology evidence="7">Single-pass type III membrane protein</topology>
    </subcellularLocation>
</comment>
<keyword evidence="11" id="KW-1185">Reference proteome</keyword>
<dbReference type="InterPro" id="IPR029024">
    <property type="entry name" value="TerB-like"/>
</dbReference>
<dbReference type="InterPro" id="IPR023749">
    <property type="entry name" value="DjlA"/>
</dbReference>
<reference evidence="10 11" key="1">
    <citation type="journal article" date="2012" name="J. Bacteriol.">
        <title>Genome Sequence of the Alkane-Degrading Bacterium Alcanivorax hongdengensis Type Strain A-11-3.</title>
        <authorList>
            <person name="Lai Q."/>
            <person name="Shao Z."/>
        </authorList>
    </citation>
    <scope>NUCLEOTIDE SEQUENCE [LARGE SCALE GENOMIC DNA]</scope>
    <source>
        <strain evidence="10 11">A-11-3</strain>
    </source>
</reference>
<dbReference type="Gene3D" id="1.10.287.110">
    <property type="entry name" value="DnaJ domain"/>
    <property type="match status" value="1"/>
</dbReference>
<name>L0WBH1_9GAMM</name>
<accession>L0WBH1</accession>
<dbReference type="eggNOG" id="COG1076">
    <property type="taxonomic scope" value="Bacteria"/>
</dbReference>
<keyword evidence="1 7" id="KW-1003">Cell membrane</keyword>
<dbReference type="SUPFAM" id="SSF158682">
    <property type="entry name" value="TerB-like"/>
    <property type="match status" value="1"/>
</dbReference>
<evidence type="ECO:0000256" key="2">
    <source>
        <dbReference type="ARBA" id="ARBA00022519"/>
    </source>
</evidence>
<evidence type="ECO:0000259" key="9">
    <source>
        <dbReference type="PROSITE" id="PS50076"/>
    </source>
</evidence>
<dbReference type="PATRIC" id="fig|1177179.3.peg.3053"/>
<evidence type="ECO:0000256" key="8">
    <source>
        <dbReference type="SAM" id="Phobius"/>
    </source>
</evidence>
<dbReference type="NCBIfam" id="NF006948">
    <property type="entry name" value="PRK09430.1"/>
    <property type="match status" value="1"/>
</dbReference>
<dbReference type="PROSITE" id="PS50076">
    <property type="entry name" value="DNAJ_2"/>
    <property type="match status" value="1"/>
</dbReference>
<comment type="domain">
    <text evidence="7">The transmembrane domain is a dimerization domain.</text>
</comment>
<keyword evidence="5 7" id="KW-0472">Membrane</keyword>
<dbReference type="InterPro" id="IPR001623">
    <property type="entry name" value="DnaJ_domain"/>
</dbReference>
<keyword evidence="4 7" id="KW-1133">Transmembrane helix</keyword>
<dbReference type="GO" id="GO:0005886">
    <property type="term" value="C:plasma membrane"/>
    <property type="evidence" value="ECO:0007669"/>
    <property type="project" value="UniProtKB-SubCell"/>
</dbReference>
<dbReference type="STRING" id="1177179.A11A3_15507"/>
<dbReference type="InterPro" id="IPR036869">
    <property type="entry name" value="J_dom_sf"/>
</dbReference>
<dbReference type="GO" id="GO:0051087">
    <property type="term" value="F:protein-folding chaperone binding"/>
    <property type="evidence" value="ECO:0007669"/>
    <property type="project" value="InterPro"/>
</dbReference>
<gene>
    <name evidence="7" type="primary">djlA</name>
    <name evidence="10" type="ORF">A11A3_15507</name>
</gene>
<feature type="transmembrane region" description="Helical" evidence="8">
    <location>
        <begin position="6"/>
        <end position="28"/>
    </location>
</feature>
<dbReference type="AlphaFoldDB" id="L0WBH1"/>
<keyword evidence="6 7" id="KW-0143">Chaperone</keyword>
<dbReference type="HAMAP" id="MF_01153">
    <property type="entry name" value="DjlA"/>
    <property type="match status" value="1"/>
</dbReference>
<dbReference type="CDD" id="cd07316">
    <property type="entry name" value="terB_like_DjlA"/>
    <property type="match status" value="1"/>
</dbReference>
<dbReference type="InterPro" id="IPR050817">
    <property type="entry name" value="DjlA_DnaK_co-chaperone"/>
</dbReference>
<dbReference type="SMART" id="SM00271">
    <property type="entry name" value="DnaJ"/>
    <property type="match status" value="1"/>
</dbReference>
<evidence type="ECO:0000313" key="10">
    <source>
        <dbReference type="EMBL" id="EKF73080.1"/>
    </source>
</evidence>
<keyword evidence="2 7" id="KW-0997">Cell inner membrane</keyword>
<proteinExistence type="inferred from homology"/>
<evidence type="ECO:0000256" key="1">
    <source>
        <dbReference type="ARBA" id="ARBA00022475"/>
    </source>
</evidence>
<dbReference type="Pfam" id="PF00226">
    <property type="entry name" value="DnaJ"/>
    <property type="match status" value="1"/>
</dbReference>